<evidence type="ECO:0000256" key="7">
    <source>
        <dbReference type="ARBA" id="ARBA00023125"/>
    </source>
</evidence>
<dbReference type="GO" id="GO:0006265">
    <property type="term" value="P:DNA topological change"/>
    <property type="evidence" value="ECO:0007669"/>
    <property type="project" value="InterPro"/>
</dbReference>
<dbReference type="PANTHER" id="PTHR45866">
    <property type="entry name" value="DNA GYRASE/TOPOISOMERASE SUBUNIT B"/>
    <property type="match status" value="1"/>
</dbReference>
<dbReference type="AlphaFoldDB" id="A0A5C6B846"/>
<dbReference type="EMBL" id="SJPP01000003">
    <property type="protein sequence ID" value="TWU06704.1"/>
    <property type="molecule type" value="Genomic_DNA"/>
</dbReference>
<dbReference type="PANTHER" id="PTHR45866:SF1">
    <property type="entry name" value="DNA GYRASE SUBUNIT B, MITOCHONDRIAL"/>
    <property type="match status" value="1"/>
</dbReference>
<dbReference type="GO" id="GO:0005524">
    <property type="term" value="F:ATP binding"/>
    <property type="evidence" value="ECO:0007669"/>
    <property type="project" value="UniProtKB-KW"/>
</dbReference>
<dbReference type="InterPro" id="IPR020568">
    <property type="entry name" value="Ribosomal_Su5_D2-typ_SF"/>
</dbReference>
<proteinExistence type="inferred from homology"/>
<keyword evidence="11" id="KW-1185">Reference proteome</keyword>
<evidence type="ECO:0000313" key="10">
    <source>
        <dbReference type="EMBL" id="TWU06704.1"/>
    </source>
</evidence>
<comment type="caution">
    <text evidence="10">The sequence shown here is derived from an EMBL/GenBank/DDBJ whole genome shotgun (WGS) entry which is preliminary data.</text>
</comment>
<sequence>MYIGSKDFFGLVHYIVGAVNLNLRRQPTYLTFSLANGRFTIESDADLRVEQYDDGTLSPFESLPKQKSEYWIDADYDGTVLNAFSASLSVEASSLQRQWAIEYHKGCRESLHIQEADATTKPYSRISFVPDPAIFKVKAFSPYNFHSYLKRLSFLNPDVRFGVTIDGRKEEYHFANGIRDMFECVSSPYQLLHEPIHFRVTEDNVDIELIFAFQSWKGDVCWSFINKGRAVEGGTHETGLAAGLEAIRAKLDMGGDGVMYDRNNGIVGIMSLSYADITWSGCIKAKIKNPELEPLVERLVTRESSKWIEEHPQVAAEIKEIGTFTFPEAAEL</sequence>
<dbReference type="Gene3D" id="3.30.565.10">
    <property type="entry name" value="Histidine kinase-like ATPase, C-terminal domain"/>
    <property type="match status" value="1"/>
</dbReference>
<comment type="catalytic activity">
    <reaction evidence="1">
        <text>ATP-dependent breakage, passage and rejoining of double-stranded DNA.</text>
        <dbReference type="EC" id="5.6.2.2"/>
    </reaction>
</comment>
<dbReference type="Proteomes" id="UP000320735">
    <property type="component" value="Unassembled WGS sequence"/>
</dbReference>
<dbReference type="GO" id="GO:0003918">
    <property type="term" value="F:DNA topoisomerase type II (double strand cut, ATP-hydrolyzing) activity"/>
    <property type="evidence" value="ECO:0007669"/>
    <property type="project" value="UniProtKB-EC"/>
</dbReference>
<dbReference type="Pfam" id="PF00204">
    <property type="entry name" value="DNA_gyraseB"/>
    <property type="match status" value="1"/>
</dbReference>
<dbReference type="EC" id="5.6.2.2" evidence="3"/>
<dbReference type="Gene3D" id="3.30.230.10">
    <property type="match status" value="1"/>
</dbReference>
<dbReference type="SUPFAM" id="SSF54211">
    <property type="entry name" value="Ribosomal protein S5 domain 2-like"/>
    <property type="match status" value="1"/>
</dbReference>
<dbReference type="InterPro" id="IPR013506">
    <property type="entry name" value="Topo_IIA_bsu_dom2"/>
</dbReference>
<evidence type="ECO:0000259" key="9">
    <source>
        <dbReference type="Pfam" id="PF00204"/>
    </source>
</evidence>
<accession>A0A5C6B846</accession>
<keyword evidence="8 10" id="KW-0413">Isomerase</keyword>
<evidence type="ECO:0000256" key="5">
    <source>
        <dbReference type="ARBA" id="ARBA00022840"/>
    </source>
</evidence>
<evidence type="ECO:0000256" key="6">
    <source>
        <dbReference type="ARBA" id="ARBA00023029"/>
    </source>
</evidence>
<evidence type="ECO:0000256" key="4">
    <source>
        <dbReference type="ARBA" id="ARBA00022741"/>
    </source>
</evidence>
<keyword evidence="6" id="KW-0799">Topoisomerase</keyword>
<gene>
    <name evidence="10" type="primary">gyrB_3</name>
    <name evidence="10" type="ORF">CA54_51030</name>
</gene>
<evidence type="ECO:0000256" key="8">
    <source>
        <dbReference type="ARBA" id="ARBA00023235"/>
    </source>
</evidence>
<organism evidence="10 11">
    <name type="scientific">Symmachiella macrocystis</name>
    <dbReference type="NCBI Taxonomy" id="2527985"/>
    <lineage>
        <taxon>Bacteria</taxon>
        <taxon>Pseudomonadati</taxon>
        <taxon>Planctomycetota</taxon>
        <taxon>Planctomycetia</taxon>
        <taxon>Planctomycetales</taxon>
        <taxon>Planctomycetaceae</taxon>
        <taxon>Symmachiella</taxon>
    </lineage>
</organism>
<keyword evidence="7" id="KW-0238">DNA-binding</keyword>
<reference evidence="10 11" key="1">
    <citation type="submission" date="2019-02" db="EMBL/GenBank/DDBJ databases">
        <title>Deep-cultivation of Planctomycetes and their phenomic and genomic characterization uncovers novel biology.</title>
        <authorList>
            <person name="Wiegand S."/>
            <person name="Jogler M."/>
            <person name="Boedeker C."/>
            <person name="Pinto D."/>
            <person name="Vollmers J."/>
            <person name="Rivas-Marin E."/>
            <person name="Kohn T."/>
            <person name="Peeters S.H."/>
            <person name="Heuer A."/>
            <person name="Rast P."/>
            <person name="Oberbeckmann S."/>
            <person name="Bunk B."/>
            <person name="Jeske O."/>
            <person name="Meyerdierks A."/>
            <person name="Storesund J.E."/>
            <person name="Kallscheuer N."/>
            <person name="Luecker S."/>
            <person name="Lage O.M."/>
            <person name="Pohl T."/>
            <person name="Merkel B.J."/>
            <person name="Hornburger P."/>
            <person name="Mueller R.-W."/>
            <person name="Bruemmer F."/>
            <person name="Labrenz M."/>
            <person name="Spormann A.M."/>
            <person name="Op Den Camp H."/>
            <person name="Overmann J."/>
            <person name="Amann R."/>
            <person name="Jetten M.S.M."/>
            <person name="Mascher T."/>
            <person name="Medema M.H."/>
            <person name="Devos D.P."/>
            <person name="Kaster A.-K."/>
            <person name="Ovreas L."/>
            <person name="Rohde M."/>
            <person name="Galperin M.Y."/>
            <person name="Jogler C."/>
        </authorList>
    </citation>
    <scope>NUCLEOTIDE SEQUENCE [LARGE SCALE GENOMIC DNA]</scope>
    <source>
        <strain evidence="10 11">CA54</strain>
    </source>
</reference>
<feature type="domain" description="DNA topoisomerase type IIA subunit B" evidence="9">
    <location>
        <begin position="177"/>
        <end position="320"/>
    </location>
</feature>
<evidence type="ECO:0000256" key="1">
    <source>
        <dbReference type="ARBA" id="ARBA00000185"/>
    </source>
</evidence>
<comment type="similarity">
    <text evidence="2">Belongs to the type II topoisomerase GyrB family.</text>
</comment>
<dbReference type="GO" id="GO:0003677">
    <property type="term" value="F:DNA binding"/>
    <property type="evidence" value="ECO:0007669"/>
    <property type="project" value="UniProtKB-KW"/>
</dbReference>
<keyword evidence="4" id="KW-0547">Nucleotide-binding</keyword>
<evidence type="ECO:0000256" key="3">
    <source>
        <dbReference type="ARBA" id="ARBA00012895"/>
    </source>
</evidence>
<evidence type="ECO:0000256" key="2">
    <source>
        <dbReference type="ARBA" id="ARBA00010708"/>
    </source>
</evidence>
<keyword evidence="5" id="KW-0067">ATP-binding</keyword>
<protein>
    <recommendedName>
        <fullName evidence="3">DNA topoisomerase (ATP-hydrolyzing)</fullName>
        <ecNumber evidence="3">5.6.2.2</ecNumber>
    </recommendedName>
</protein>
<name>A0A5C6B846_9PLAN</name>
<dbReference type="SUPFAM" id="SSF55874">
    <property type="entry name" value="ATPase domain of HSP90 chaperone/DNA topoisomerase II/histidine kinase"/>
    <property type="match status" value="1"/>
</dbReference>
<dbReference type="InterPro" id="IPR014721">
    <property type="entry name" value="Ribsml_uS5_D2-typ_fold_subgr"/>
</dbReference>
<evidence type="ECO:0000313" key="11">
    <source>
        <dbReference type="Proteomes" id="UP000320735"/>
    </source>
</evidence>
<dbReference type="InterPro" id="IPR036890">
    <property type="entry name" value="HATPase_C_sf"/>
</dbReference>